<sequence>MELTEIAEYQDQLVRQLEDSGLNVSFGDDLSVLLKTYEAATGTGYVQLPFVLEDPKDFNPYNFWVCFDDGNAPVALTGYRTMVNGDSIRRVGEAYSAGTLYRCKKKEGWLPQSGPALEPQALYGYIGAGWVHPRYRGHNLAGFIARIAQSEALLRTRGTLAVSTAMTAEALYLSGMNLRASGLHHMHVELVLDGYLGIAEHDMRLYISHSTGEELMRFYEHELAMLRRDDDIPWLHGNDKTHAGLVLAEAGQGGEPALADPVSVLAGLTT</sequence>
<evidence type="ECO:0008006" key="3">
    <source>
        <dbReference type="Google" id="ProtNLM"/>
    </source>
</evidence>
<comment type="caution">
    <text evidence="1">The sequence shown here is derived from an EMBL/GenBank/DDBJ whole genome shotgun (WGS) entry which is preliminary data.</text>
</comment>
<accession>A0ABP8HA26</accession>
<protein>
    <recommendedName>
        <fullName evidence="3">N-acetyltransferase domain-containing protein</fullName>
    </recommendedName>
</protein>
<evidence type="ECO:0000313" key="2">
    <source>
        <dbReference type="Proteomes" id="UP001500975"/>
    </source>
</evidence>
<organism evidence="1 2">
    <name type="scientific">Variovorax defluvii</name>
    <dbReference type="NCBI Taxonomy" id="913761"/>
    <lineage>
        <taxon>Bacteria</taxon>
        <taxon>Pseudomonadati</taxon>
        <taxon>Pseudomonadota</taxon>
        <taxon>Betaproteobacteria</taxon>
        <taxon>Burkholderiales</taxon>
        <taxon>Comamonadaceae</taxon>
        <taxon>Variovorax</taxon>
    </lineage>
</organism>
<gene>
    <name evidence="1" type="ORF">GCM10023165_13460</name>
</gene>
<name>A0ABP8HA26_9BURK</name>
<proteinExistence type="predicted"/>
<keyword evidence="2" id="KW-1185">Reference proteome</keyword>
<dbReference type="InterPro" id="IPR016181">
    <property type="entry name" value="Acyl_CoA_acyltransferase"/>
</dbReference>
<dbReference type="Proteomes" id="UP001500975">
    <property type="component" value="Unassembled WGS sequence"/>
</dbReference>
<dbReference type="EMBL" id="BAABGJ010000010">
    <property type="protein sequence ID" value="GAA4336289.1"/>
    <property type="molecule type" value="Genomic_DNA"/>
</dbReference>
<dbReference type="SUPFAM" id="SSF55729">
    <property type="entry name" value="Acyl-CoA N-acyltransferases (Nat)"/>
    <property type="match status" value="1"/>
</dbReference>
<evidence type="ECO:0000313" key="1">
    <source>
        <dbReference type="EMBL" id="GAA4336289.1"/>
    </source>
</evidence>
<reference evidence="2" key="1">
    <citation type="journal article" date="2019" name="Int. J. Syst. Evol. Microbiol.">
        <title>The Global Catalogue of Microorganisms (GCM) 10K type strain sequencing project: providing services to taxonomists for standard genome sequencing and annotation.</title>
        <authorList>
            <consortium name="The Broad Institute Genomics Platform"/>
            <consortium name="The Broad Institute Genome Sequencing Center for Infectious Disease"/>
            <person name="Wu L."/>
            <person name="Ma J."/>
        </authorList>
    </citation>
    <scope>NUCLEOTIDE SEQUENCE [LARGE SCALE GENOMIC DNA]</scope>
    <source>
        <strain evidence="2">JCM 17804</strain>
    </source>
</reference>
<dbReference type="RefSeq" id="WP_345536742.1">
    <property type="nucleotide sequence ID" value="NZ_BAABGJ010000010.1"/>
</dbReference>